<dbReference type="AlphaFoldDB" id="A0A382YX65"/>
<sequence>MDKITTIIDDFVFLFNCFELQISPCD</sequence>
<accession>A0A382YX65</accession>
<protein>
    <submittedName>
        <fullName evidence="1">Uncharacterized protein</fullName>
    </submittedName>
</protein>
<dbReference type="EMBL" id="UINC01179243">
    <property type="protein sequence ID" value="SVD87834.1"/>
    <property type="molecule type" value="Genomic_DNA"/>
</dbReference>
<organism evidence="1">
    <name type="scientific">marine metagenome</name>
    <dbReference type="NCBI Taxonomy" id="408172"/>
    <lineage>
        <taxon>unclassified sequences</taxon>
        <taxon>metagenomes</taxon>
        <taxon>ecological metagenomes</taxon>
    </lineage>
</organism>
<name>A0A382YX65_9ZZZZ</name>
<proteinExistence type="predicted"/>
<evidence type="ECO:0000313" key="1">
    <source>
        <dbReference type="EMBL" id="SVD87834.1"/>
    </source>
</evidence>
<reference evidence="1" key="1">
    <citation type="submission" date="2018-05" db="EMBL/GenBank/DDBJ databases">
        <authorList>
            <person name="Lanie J.A."/>
            <person name="Ng W.-L."/>
            <person name="Kazmierczak K.M."/>
            <person name="Andrzejewski T.M."/>
            <person name="Davidsen T.M."/>
            <person name="Wayne K.J."/>
            <person name="Tettelin H."/>
            <person name="Glass J.I."/>
            <person name="Rusch D."/>
            <person name="Podicherti R."/>
            <person name="Tsui H.-C.T."/>
            <person name="Winkler M.E."/>
        </authorList>
    </citation>
    <scope>NUCLEOTIDE SEQUENCE</scope>
</reference>
<gene>
    <name evidence="1" type="ORF">METZ01_LOCUS440688</name>
</gene>